<dbReference type="EMBL" id="ASAD01000017">
    <property type="protein sequence ID" value="EON91272.1"/>
    <property type="molecule type" value="Genomic_DNA"/>
</dbReference>
<dbReference type="Gene3D" id="2.60.40.1220">
    <property type="match status" value="2"/>
</dbReference>
<dbReference type="RefSeq" id="WP_012139074.1">
    <property type="nucleotide sequence ID" value="NZ_KE007327.1"/>
</dbReference>
<proteinExistence type="predicted"/>
<protein>
    <recommendedName>
        <fullName evidence="3">SbsA Ig-like domain-containing protein</fullName>
    </recommendedName>
</protein>
<organism evidence="4 5">
    <name type="scientific">Marinobacter lipolyticus SM19</name>
    <dbReference type="NCBI Taxonomy" id="1318628"/>
    <lineage>
        <taxon>Bacteria</taxon>
        <taxon>Pseudomonadati</taxon>
        <taxon>Pseudomonadota</taxon>
        <taxon>Gammaproteobacteria</taxon>
        <taxon>Pseudomonadales</taxon>
        <taxon>Marinobacteraceae</taxon>
        <taxon>Marinobacter</taxon>
    </lineage>
</organism>
<evidence type="ECO:0000313" key="5">
    <source>
        <dbReference type="Proteomes" id="UP000016540"/>
    </source>
</evidence>
<evidence type="ECO:0000259" key="3">
    <source>
        <dbReference type="Pfam" id="PF13205"/>
    </source>
</evidence>
<dbReference type="HOGENOM" id="CLU_373313_0_0_6"/>
<feature type="domain" description="SbsA Ig-like" evidence="3">
    <location>
        <begin position="63"/>
        <end position="171"/>
    </location>
</feature>
<comment type="caution">
    <text evidence="4">The sequence shown here is derived from an EMBL/GenBank/DDBJ whole genome shotgun (WGS) entry which is preliminary data.</text>
</comment>
<reference evidence="4 5" key="1">
    <citation type="journal article" date="2013" name="Genome Announc.">
        <title>Draft Genome Sequence of the Moderately Halophilic Bacterium Marinobacter lipolyticus Strain SM19.</title>
        <authorList>
            <person name="Papke R.T."/>
            <person name="de la Haba R.R."/>
            <person name="Infante-Dominguez C."/>
            <person name="Perez D."/>
            <person name="Sanchez-Porro C."/>
            <person name="Lapierre P."/>
            <person name="Ventosa A."/>
        </authorList>
    </citation>
    <scope>NUCLEOTIDE SEQUENCE [LARGE SCALE GENOMIC DNA]</scope>
    <source>
        <strain evidence="4 5">SM19</strain>
    </source>
</reference>
<evidence type="ECO:0000256" key="2">
    <source>
        <dbReference type="SAM" id="MobiDB-lite"/>
    </source>
</evidence>
<dbReference type="InterPro" id="IPR032812">
    <property type="entry name" value="SbsA_Ig"/>
</dbReference>
<feature type="domain" description="SbsA Ig-like" evidence="3">
    <location>
        <begin position="177"/>
        <end position="284"/>
    </location>
</feature>
<dbReference type="PATRIC" id="fig|1318628.3.peg.2931"/>
<keyword evidence="5" id="KW-1185">Reference proteome</keyword>
<dbReference type="OrthoDB" id="6344821at2"/>
<dbReference type="PROSITE" id="PS51257">
    <property type="entry name" value="PROKAR_LIPOPROTEIN"/>
    <property type="match status" value="1"/>
</dbReference>
<sequence>MTNFKTHLGIGVTALSLLLAGCGGGGSGPSDPRIPAENTPSDDGGNNGNVGGEQETFCTSESTVFEVSEFVPADGEQGVALNRSIRVTFNADVDAATVSQNSLPLTVNGNATVIAASYNTLGKAVVINPNMDLLANTDYQVTATTDLRALCDEEGDLVKTLTGNDSAAFKTGSELDGQGPTAVTSSPEDGETLAPTDTNIYVEFDEEIDPQSVNANNFTVTEIDGNGNPVATVEGVINPVGNSIEFNPDSNLSFQTTYEIAVDTTITDLAGNGLEQPATFTFRTGGLVVLLDNTLLGDPTTAQSEGFDSGILVEGLHTLGGTLLSALEFGDSEDGLNSVDNALILQFPLVEDLLTALTALNASDTPSLEGTDFTEYSSALVAVCDPKSISTTDPSPDCALALDLGLDVTQLQSLADAFTGGNPEQIPALIQAMAETFASGDFNNLPQELSDALGGQLFPRDDGLGVELRLVDDSSIPLPADAENALMMVLDAFNAIPVLGELFNLDDGRSIVDLGLLEGSLLGVDLGGLASVDVLSGTQTFIGEDGALNLGGSLFDLLLGMIPEPGAPEAPGGDLPLSPADLPLIGDLLNLEDISLDPAQLENLAELLMPGEGFEFDPATLPLVGDILAALPDGFGGGDDLPIIADLILLLDPANLEGNPLTDIPVLGDLVEQLLAFNGGGDPSTLPLVGELTTLLDPDSVLGEDSPLSPLADLLNPDQLGDATLLEDLLGLLDPLDLLGFLTP</sequence>
<evidence type="ECO:0000313" key="4">
    <source>
        <dbReference type="EMBL" id="EON91272.1"/>
    </source>
</evidence>
<gene>
    <name evidence="4" type="ORF">MARLIPOL_14665</name>
</gene>
<keyword evidence="1" id="KW-0732">Signal</keyword>
<accession>R8AYC4</accession>
<dbReference type="STRING" id="1318628.MARLIPOL_14665"/>
<dbReference type="Pfam" id="PF13205">
    <property type="entry name" value="Big_5"/>
    <property type="match status" value="2"/>
</dbReference>
<evidence type="ECO:0000256" key="1">
    <source>
        <dbReference type="ARBA" id="ARBA00022729"/>
    </source>
</evidence>
<feature type="region of interest" description="Disordered" evidence="2">
    <location>
        <begin position="26"/>
        <end position="55"/>
    </location>
</feature>
<dbReference type="eggNOG" id="COG2133">
    <property type="taxonomic scope" value="Bacteria"/>
</dbReference>
<dbReference type="InterPro" id="IPR014755">
    <property type="entry name" value="Cu-Rt/internalin_Ig-like"/>
</dbReference>
<name>R8AYC4_9GAMM</name>
<feature type="region of interest" description="Disordered" evidence="2">
    <location>
        <begin position="169"/>
        <end position="191"/>
    </location>
</feature>
<dbReference type="AlphaFoldDB" id="R8AYC4"/>
<dbReference type="Proteomes" id="UP000016540">
    <property type="component" value="Unassembled WGS sequence"/>
</dbReference>